<dbReference type="Proteomes" id="UP000000844">
    <property type="component" value="Chromosome"/>
</dbReference>
<dbReference type="GO" id="GO:0016747">
    <property type="term" value="F:acyltransferase activity, transferring groups other than amino-acyl groups"/>
    <property type="evidence" value="ECO:0007669"/>
    <property type="project" value="InterPro"/>
</dbReference>
<accession>D3QAG2</accession>
<dbReference type="Pfam" id="PF13508">
    <property type="entry name" value="Acetyltransf_7"/>
    <property type="match status" value="1"/>
</dbReference>
<dbReference type="HOGENOM" id="CLU_123909_1_0_11"/>
<dbReference type="STRING" id="446470.Snas_3074"/>
<evidence type="ECO:0000313" key="4">
    <source>
        <dbReference type="EMBL" id="ADD42745.1"/>
    </source>
</evidence>
<dbReference type="AlphaFoldDB" id="D3QAG2"/>
<keyword evidence="5" id="KW-1185">Reference proteome</keyword>
<evidence type="ECO:0000256" key="2">
    <source>
        <dbReference type="ARBA" id="ARBA00023315"/>
    </source>
</evidence>
<dbReference type="PANTHER" id="PTHR43877">
    <property type="entry name" value="AMINOALKYLPHOSPHONATE N-ACETYLTRANSFERASE-RELATED-RELATED"/>
    <property type="match status" value="1"/>
</dbReference>
<dbReference type="KEGG" id="sna:Snas_3074"/>
<keyword evidence="2" id="KW-0012">Acyltransferase</keyword>
<dbReference type="CDD" id="cd04301">
    <property type="entry name" value="NAT_SF"/>
    <property type="match status" value="1"/>
</dbReference>
<name>D3QAG2_STANL</name>
<evidence type="ECO:0000256" key="1">
    <source>
        <dbReference type="ARBA" id="ARBA00022679"/>
    </source>
</evidence>
<evidence type="ECO:0000259" key="3">
    <source>
        <dbReference type="PROSITE" id="PS51186"/>
    </source>
</evidence>
<keyword evidence="1 4" id="KW-0808">Transferase</keyword>
<dbReference type="InterPro" id="IPR050832">
    <property type="entry name" value="Bact_Acetyltransf"/>
</dbReference>
<dbReference type="OrthoDB" id="4458954at2"/>
<proteinExistence type="predicted"/>
<protein>
    <submittedName>
        <fullName evidence="4">GCN5-related N-acetyltransferase</fullName>
    </submittedName>
</protein>
<organism evidence="4 5">
    <name type="scientific">Stackebrandtia nassauensis (strain DSM 44728 / CIP 108903 / NRRL B-16338 / NBRC 102104 / LLR-40K-21)</name>
    <dbReference type="NCBI Taxonomy" id="446470"/>
    <lineage>
        <taxon>Bacteria</taxon>
        <taxon>Bacillati</taxon>
        <taxon>Actinomycetota</taxon>
        <taxon>Actinomycetes</taxon>
        <taxon>Glycomycetales</taxon>
        <taxon>Glycomycetaceae</taxon>
        <taxon>Stackebrandtia</taxon>
    </lineage>
</organism>
<dbReference type="SUPFAM" id="SSF55729">
    <property type="entry name" value="Acyl-CoA N-acyltransferases (Nat)"/>
    <property type="match status" value="1"/>
</dbReference>
<feature type="domain" description="N-acetyltransferase" evidence="3">
    <location>
        <begin position="7"/>
        <end position="172"/>
    </location>
</feature>
<gene>
    <name evidence="4" type="ordered locus">Snas_3074</name>
</gene>
<dbReference type="EMBL" id="CP001778">
    <property type="protein sequence ID" value="ADD42745.1"/>
    <property type="molecule type" value="Genomic_DNA"/>
</dbReference>
<sequence>MSVVMTPEIRRRRDGDLPSCVDAMRLVHEADGYPARWPEDATGFLTPSDVLDAWVAVDGEAVVGQVLLRDGKHERDECADEEVDLPDGLASISRLFVTPAARGTGTAARLVGTCVAEARRRGLGVILSVVEGVGDASGFYERLGWRFITTRPAEWRLPNGDIPTMRYYRQPG</sequence>
<reference evidence="4 5" key="1">
    <citation type="journal article" date="2009" name="Stand. Genomic Sci.">
        <title>Complete genome sequence of Stackebrandtia nassauensis type strain (LLR-40K-21).</title>
        <authorList>
            <person name="Munk C."/>
            <person name="Lapidus A."/>
            <person name="Copeland A."/>
            <person name="Jando M."/>
            <person name="Mayilraj S."/>
            <person name="Glavina Del Rio T."/>
            <person name="Nolan M."/>
            <person name="Chen F."/>
            <person name="Lucas S."/>
            <person name="Tice H."/>
            <person name="Cheng J.F."/>
            <person name="Han C."/>
            <person name="Detter J.C."/>
            <person name="Bruce D."/>
            <person name="Goodwin L."/>
            <person name="Chain P."/>
            <person name="Pitluck S."/>
            <person name="Goker M."/>
            <person name="Ovchinikova G."/>
            <person name="Pati A."/>
            <person name="Ivanova N."/>
            <person name="Mavromatis K."/>
            <person name="Chen A."/>
            <person name="Palaniappan K."/>
            <person name="Land M."/>
            <person name="Hauser L."/>
            <person name="Chang Y.J."/>
            <person name="Jeffries C.D."/>
            <person name="Bristow J."/>
            <person name="Eisen J.A."/>
            <person name="Markowitz V."/>
            <person name="Hugenholtz P."/>
            <person name="Kyrpides N.C."/>
            <person name="Klenk H.P."/>
        </authorList>
    </citation>
    <scope>NUCLEOTIDE SEQUENCE [LARGE SCALE GENOMIC DNA]</scope>
    <source>
        <strain evidence="5">DSM 44728 / CIP 108903 / NRRL B-16338 / NBRC 102104 / LLR-40K-21</strain>
    </source>
</reference>
<dbReference type="PANTHER" id="PTHR43877:SF2">
    <property type="entry name" value="AMINOALKYLPHOSPHONATE N-ACETYLTRANSFERASE-RELATED"/>
    <property type="match status" value="1"/>
</dbReference>
<dbReference type="InterPro" id="IPR016181">
    <property type="entry name" value="Acyl_CoA_acyltransferase"/>
</dbReference>
<evidence type="ECO:0000313" key="5">
    <source>
        <dbReference type="Proteomes" id="UP000000844"/>
    </source>
</evidence>
<dbReference type="PROSITE" id="PS51186">
    <property type="entry name" value="GNAT"/>
    <property type="match status" value="1"/>
</dbReference>
<dbReference type="InterPro" id="IPR000182">
    <property type="entry name" value="GNAT_dom"/>
</dbReference>
<dbReference type="Gene3D" id="3.40.630.30">
    <property type="match status" value="1"/>
</dbReference>
<dbReference type="eggNOG" id="COG0456">
    <property type="taxonomic scope" value="Bacteria"/>
</dbReference>